<dbReference type="InterPro" id="IPR011009">
    <property type="entry name" value="Kinase-like_dom_sf"/>
</dbReference>
<organism evidence="2 3">
    <name type="scientific">Streblomastix strix</name>
    <dbReference type="NCBI Taxonomy" id="222440"/>
    <lineage>
        <taxon>Eukaryota</taxon>
        <taxon>Metamonada</taxon>
        <taxon>Preaxostyla</taxon>
        <taxon>Oxymonadida</taxon>
        <taxon>Streblomastigidae</taxon>
        <taxon>Streblomastix</taxon>
    </lineage>
</organism>
<protein>
    <recommendedName>
        <fullName evidence="4">Protein kinase domain-containing protein</fullName>
    </recommendedName>
</protein>
<dbReference type="Gene3D" id="1.10.510.10">
    <property type="entry name" value="Transferase(Phosphotransferase) domain 1"/>
    <property type="match status" value="1"/>
</dbReference>
<reference evidence="2 3" key="1">
    <citation type="submission" date="2019-03" db="EMBL/GenBank/DDBJ databases">
        <title>Single cell metagenomics reveals metabolic interactions within the superorganism composed of flagellate Streblomastix strix and complex community of Bacteroidetes bacteria on its surface.</title>
        <authorList>
            <person name="Treitli S.C."/>
            <person name="Kolisko M."/>
            <person name="Husnik F."/>
            <person name="Keeling P."/>
            <person name="Hampl V."/>
        </authorList>
    </citation>
    <scope>NUCLEOTIDE SEQUENCE [LARGE SCALE GENOMIC DNA]</scope>
    <source>
        <strain evidence="2">ST1C</strain>
    </source>
</reference>
<dbReference type="EMBL" id="SNRW01009448">
    <property type="protein sequence ID" value="KAA6377991.1"/>
    <property type="molecule type" value="Genomic_DNA"/>
</dbReference>
<accession>A0A5J4V716</accession>
<proteinExistence type="predicted"/>
<evidence type="ECO:0008006" key="4">
    <source>
        <dbReference type="Google" id="ProtNLM"/>
    </source>
</evidence>
<evidence type="ECO:0000256" key="1">
    <source>
        <dbReference type="SAM" id="Coils"/>
    </source>
</evidence>
<dbReference type="AlphaFoldDB" id="A0A5J4V716"/>
<keyword evidence="1" id="KW-0175">Coiled coil</keyword>
<feature type="coiled-coil region" evidence="1">
    <location>
        <begin position="65"/>
        <end position="102"/>
    </location>
</feature>
<comment type="caution">
    <text evidence="2">The sequence shown here is derived from an EMBL/GenBank/DDBJ whole genome shotgun (WGS) entry which is preliminary data.</text>
</comment>
<sequence>MLTGVHPYAGRTVNDTIENIKKGKMVAPLPDYIKGELKEMLLAMLDQDMDKRPTAKELLDSDIMLQQANLEKQDGKEAIEDLLQKNKELEAKVRNLEIEKEKEK</sequence>
<dbReference type="SUPFAM" id="SSF56112">
    <property type="entry name" value="Protein kinase-like (PK-like)"/>
    <property type="match status" value="1"/>
</dbReference>
<gene>
    <name evidence="2" type="ORF">EZS28_026485</name>
</gene>
<evidence type="ECO:0000313" key="3">
    <source>
        <dbReference type="Proteomes" id="UP000324800"/>
    </source>
</evidence>
<name>A0A5J4V716_9EUKA</name>
<dbReference type="Proteomes" id="UP000324800">
    <property type="component" value="Unassembled WGS sequence"/>
</dbReference>
<evidence type="ECO:0000313" key="2">
    <source>
        <dbReference type="EMBL" id="KAA6377991.1"/>
    </source>
</evidence>